<feature type="region of interest" description="Disordered" evidence="1">
    <location>
        <begin position="127"/>
        <end position="173"/>
    </location>
</feature>
<name>A0AAD4QLF0_9AGAM</name>
<reference evidence="2" key="1">
    <citation type="journal article" date="2022" name="New Phytol.">
        <title>Evolutionary transition to the ectomycorrhizal habit in the genomes of a hyperdiverse lineage of mushroom-forming fungi.</title>
        <authorList>
            <person name="Looney B."/>
            <person name="Miyauchi S."/>
            <person name="Morin E."/>
            <person name="Drula E."/>
            <person name="Courty P.E."/>
            <person name="Kohler A."/>
            <person name="Kuo A."/>
            <person name="LaButti K."/>
            <person name="Pangilinan J."/>
            <person name="Lipzen A."/>
            <person name="Riley R."/>
            <person name="Andreopoulos W."/>
            <person name="He G."/>
            <person name="Johnson J."/>
            <person name="Nolan M."/>
            <person name="Tritt A."/>
            <person name="Barry K.W."/>
            <person name="Grigoriev I.V."/>
            <person name="Nagy L.G."/>
            <person name="Hibbett D."/>
            <person name="Henrissat B."/>
            <person name="Matheny P.B."/>
            <person name="Labbe J."/>
            <person name="Martin F.M."/>
        </authorList>
    </citation>
    <scope>NUCLEOTIDE SEQUENCE</scope>
    <source>
        <strain evidence="2">BPL690</strain>
    </source>
</reference>
<comment type="caution">
    <text evidence="2">The sequence shown here is derived from an EMBL/GenBank/DDBJ whole genome shotgun (WGS) entry which is preliminary data.</text>
</comment>
<dbReference type="Gene3D" id="3.30.160.60">
    <property type="entry name" value="Classic Zinc Finger"/>
    <property type="match status" value="1"/>
</dbReference>
<dbReference type="EMBL" id="WTXG01000048">
    <property type="protein sequence ID" value="KAI0296513.1"/>
    <property type="molecule type" value="Genomic_DNA"/>
</dbReference>
<proteinExistence type="predicted"/>
<gene>
    <name evidence="2" type="ORF">B0F90DRAFT_1919059</name>
</gene>
<accession>A0AAD4QLF0</accession>
<dbReference type="AlphaFoldDB" id="A0AAD4QLF0"/>
<organism evidence="2 3">
    <name type="scientific">Multifurca ochricompacta</name>
    <dbReference type="NCBI Taxonomy" id="376703"/>
    <lineage>
        <taxon>Eukaryota</taxon>
        <taxon>Fungi</taxon>
        <taxon>Dikarya</taxon>
        <taxon>Basidiomycota</taxon>
        <taxon>Agaricomycotina</taxon>
        <taxon>Agaricomycetes</taxon>
        <taxon>Russulales</taxon>
        <taxon>Russulaceae</taxon>
        <taxon>Multifurca</taxon>
    </lineage>
</organism>
<sequence length="391" mass="44609">MEMAGDFMLNARAIILTEYYWPEFSLEQGEHQWSNLDNLADSRVGSPGTTKLIPGRAGLVSWPGSLSQVNLRAPLLPTSPATGASGKQSHQVMASPSSTMLASWKISRSQLSAVNTRMPITTTVERPIAMNHGPGRGTRVERPPSGSSRVHKQGPSRACNQDPKESNGKKYPTWWDTERSRPRTRWEFITNYRWDRVSNKSLRGPLSVGSYFGERGECRERGCSSRLMRSRAQSTADWTVGDHFLIQRRFKDRYGALLVATEADWDSRTIRELKCQPCPRAGFATWEEFKRHCDTMEAYPLHIQFCDQCGDFFARSDSLRRHKKNRPTECVKVMPDMARLKRAETTRLHDEFKVRLENCLRTGEEMRKPFGMIIKERFPGSSKKGCREQAT</sequence>
<protein>
    <recommendedName>
        <fullName evidence="4">C2H2-type domain-containing protein</fullName>
    </recommendedName>
</protein>
<keyword evidence="3" id="KW-1185">Reference proteome</keyword>
<dbReference type="Proteomes" id="UP001203297">
    <property type="component" value="Unassembled WGS sequence"/>
</dbReference>
<evidence type="ECO:0008006" key="4">
    <source>
        <dbReference type="Google" id="ProtNLM"/>
    </source>
</evidence>
<evidence type="ECO:0000313" key="2">
    <source>
        <dbReference type="EMBL" id="KAI0296513.1"/>
    </source>
</evidence>
<evidence type="ECO:0000313" key="3">
    <source>
        <dbReference type="Proteomes" id="UP001203297"/>
    </source>
</evidence>
<evidence type="ECO:0000256" key="1">
    <source>
        <dbReference type="SAM" id="MobiDB-lite"/>
    </source>
</evidence>